<evidence type="ECO:0000256" key="2">
    <source>
        <dbReference type="ARBA" id="ARBA00001946"/>
    </source>
</evidence>
<dbReference type="Pfam" id="PF00293">
    <property type="entry name" value="NUDIX"/>
    <property type="match status" value="1"/>
</dbReference>
<dbReference type="InterPro" id="IPR045121">
    <property type="entry name" value="CoAse"/>
</dbReference>
<sequence>MNAVNIIEQLKKRKRSMIGEEQLKKSAVLIPLIEKKDGIHILFEVRSMILRSQPGDICFPGGRKDREDPSPLHCAIRETSEELGVNASDIKDVAPLDYFIPDMGRIIYPFVGRITENHKLKPNRTEVAEVFTVPLDYFLNTEPKKYKVNLQVIPEKNFPYHLITGGKDYQWRTPKIDELFYQYDNRVIWGLTARILKHFIDLIKSE</sequence>
<dbReference type="CDD" id="cd03426">
    <property type="entry name" value="NUDIX_CoAse_Nudt7"/>
    <property type="match status" value="1"/>
</dbReference>
<gene>
    <name evidence="8" type="ORF">CQU01_19970</name>
</gene>
<dbReference type="InterPro" id="IPR000086">
    <property type="entry name" value="NUDIX_hydrolase_dom"/>
</dbReference>
<name>A0A511UYU7_9BACI</name>
<proteinExistence type="predicted"/>
<keyword evidence="6" id="KW-0464">Manganese</keyword>
<dbReference type="PROSITE" id="PS51462">
    <property type="entry name" value="NUDIX"/>
    <property type="match status" value="1"/>
</dbReference>
<dbReference type="SUPFAM" id="SSF55811">
    <property type="entry name" value="Nudix"/>
    <property type="match status" value="1"/>
</dbReference>
<comment type="cofactor">
    <cofactor evidence="2">
        <name>Mg(2+)</name>
        <dbReference type="ChEBI" id="CHEBI:18420"/>
    </cofactor>
</comment>
<evidence type="ECO:0000256" key="6">
    <source>
        <dbReference type="ARBA" id="ARBA00023211"/>
    </source>
</evidence>
<dbReference type="OrthoDB" id="9802805at2"/>
<protein>
    <submittedName>
        <fullName evidence="8">Coenzyme A pyrophosphatase</fullName>
    </submittedName>
</protein>
<keyword evidence="3" id="KW-0479">Metal-binding</keyword>
<dbReference type="RefSeq" id="WP_146938142.1">
    <property type="nucleotide sequence ID" value="NZ_BJXW01000022.1"/>
</dbReference>
<comment type="cofactor">
    <cofactor evidence="1">
        <name>Mn(2+)</name>
        <dbReference type="ChEBI" id="CHEBI:29035"/>
    </cofactor>
</comment>
<evidence type="ECO:0000256" key="5">
    <source>
        <dbReference type="ARBA" id="ARBA00022842"/>
    </source>
</evidence>
<dbReference type="EMBL" id="BJXW01000022">
    <property type="protein sequence ID" value="GEN31759.1"/>
    <property type="molecule type" value="Genomic_DNA"/>
</dbReference>
<dbReference type="PANTHER" id="PTHR12992">
    <property type="entry name" value="NUDIX HYDROLASE"/>
    <property type="match status" value="1"/>
</dbReference>
<accession>A0A511UYU7</accession>
<evidence type="ECO:0000259" key="7">
    <source>
        <dbReference type="PROSITE" id="PS51462"/>
    </source>
</evidence>
<reference evidence="8 9" key="1">
    <citation type="submission" date="2019-07" db="EMBL/GenBank/DDBJ databases">
        <title>Whole genome shotgun sequence of Cerasibacillus quisquiliarum NBRC 102429.</title>
        <authorList>
            <person name="Hosoyama A."/>
            <person name="Uohara A."/>
            <person name="Ohji S."/>
            <person name="Ichikawa N."/>
        </authorList>
    </citation>
    <scope>NUCLEOTIDE SEQUENCE [LARGE SCALE GENOMIC DNA]</scope>
    <source>
        <strain evidence="8 9">NBRC 102429</strain>
    </source>
</reference>
<comment type="caution">
    <text evidence="8">The sequence shown here is derived from an EMBL/GenBank/DDBJ whole genome shotgun (WGS) entry which is preliminary data.</text>
</comment>
<dbReference type="AlphaFoldDB" id="A0A511UYU7"/>
<keyword evidence="4" id="KW-0378">Hydrolase</keyword>
<dbReference type="GO" id="GO:0010945">
    <property type="term" value="F:coenzyme A diphosphatase activity"/>
    <property type="evidence" value="ECO:0007669"/>
    <property type="project" value="InterPro"/>
</dbReference>
<dbReference type="InterPro" id="IPR015797">
    <property type="entry name" value="NUDIX_hydrolase-like_dom_sf"/>
</dbReference>
<dbReference type="Gene3D" id="3.90.79.10">
    <property type="entry name" value="Nucleoside Triphosphate Pyrophosphohydrolase"/>
    <property type="match status" value="1"/>
</dbReference>
<evidence type="ECO:0000313" key="8">
    <source>
        <dbReference type="EMBL" id="GEN31759.1"/>
    </source>
</evidence>
<feature type="domain" description="Nudix hydrolase" evidence="7">
    <location>
        <begin position="23"/>
        <end position="156"/>
    </location>
</feature>
<evidence type="ECO:0000256" key="1">
    <source>
        <dbReference type="ARBA" id="ARBA00001936"/>
    </source>
</evidence>
<keyword evidence="5" id="KW-0460">Magnesium</keyword>
<dbReference type="GO" id="GO:0046872">
    <property type="term" value="F:metal ion binding"/>
    <property type="evidence" value="ECO:0007669"/>
    <property type="project" value="UniProtKB-KW"/>
</dbReference>
<organism evidence="8 9">
    <name type="scientific">Cerasibacillus quisquiliarum</name>
    <dbReference type="NCBI Taxonomy" id="227865"/>
    <lineage>
        <taxon>Bacteria</taxon>
        <taxon>Bacillati</taxon>
        <taxon>Bacillota</taxon>
        <taxon>Bacilli</taxon>
        <taxon>Bacillales</taxon>
        <taxon>Bacillaceae</taxon>
        <taxon>Cerasibacillus</taxon>
    </lineage>
</organism>
<evidence type="ECO:0000256" key="3">
    <source>
        <dbReference type="ARBA" id="ARBA00022723"/>
    </source>
</evidence>
<dbReference type="PANTHER" id="PTHR12992:SF11">
    <property type="entry name" value="MITOCHONDRIAL COENZYME A DIPHOSPHATASE NUDT8"/>
    <property type="match status" value="1"/>
</dbReference>
<evidence type="ECO:0000313" key="9">
    <source>
        <dbReference type="Proteomes" id="UP000321491"/>
    </source>
</evidence>
<evidence type="ECO:0000256" key="4">
    <source>
        <dbReference type="ARBA" id="ARBA00022801"/>
    </source>
</evidence>
<keyword evidence="9" id="KW-1185">Reference proteome</keyword>
<dbReference type="Proteomes" id="UP000321491">
    <property type="component" value="Unassembled WGS sequence"/>
</dbReference>